<accession>A0A8T0QFT8</accession>
<comment type="caution">
    <text evidence="1">The sequence shown here is derived from an EMBL/GenBank/DDBJ whole genome shotgun (WGS) entry which is preliminary data.</text>
</comment>
<keyword evidence="2" id="KW-1185">Reference proteome</keyword>
<dbReference type="EMBL" id="CM029049">
    <property type="protein sequence ID" value="KAG2571699.1"/>
    <property type="molecule type" value="Genomic_DNA"/>
</dbReference>
<dbReference type="AlphaFoldDB" id="A0A8T0QFT8"/>
<evidence type="ECO:0000313" key="2">
    <source>
        <dbReference type="Proteomes" id="UP000823388"/>
    </source>
</evidence>
<protein>
    <submittedName>
        <fullName evidence="1">Uncharacterized protein</fullName>
    </submittedName>
</protein>
<reference evidence="1" key="1">
    <citation type="submission" date="2020-05" db="EMBL/GenBank/DDBJ databases">
        <title>WGS assembly of Panicum virgatum.</title>
        <authorList>
            <person name="Lovell J.T."/>
            <person name="Jenkins J."/>
            <person name="Shu S."/>
            <person name="Juenger T.E."/>
            <person name="Schmutz J."/>
        </authorList>
    </citation>
    <scope>NUCLEOTIDE SEQUENCE</scope>
    <source>
        <strain evidence="1">AP13</strain>
    </source>
</reference>
<dbReference type="Proteomes" id="UP000823388">
    <property type="component" value="Chromosome 7K"/>
</dbReference>
<organism evidence="1 2">
    <name type="scientific">Panicum virgatum</name>
    <name type="common">Blackwell switchgrass</name>
    <dbReference type="NCBI Taxonomy" id="38727"/>
    <lineage>
        <taxon>Eukaryota</taxon>
        <taxon>Viridiplantae</taxon>
        <taxon>Streptophyta</taxon>
        <taxon>Embryophyta</taxon>
        <taxon>Tracheophyta</taxon>
        <taxon>Spermatophyta</taxon>
        <taxon>Magnoliopsida</taxon>
        <taxon>Liliopsida</taxon>
        <taxon>Poales</taxon>
        <taxon>Poaceae</taxon>
        <taxon>PACMAD clade</taxon>
        <taxon>Panicoideae</taxon>
        <taxon>Panicodae</taxon>
        <taxon>Paniceae</taxon>
        <taxon>Panicinae</taxon>
        <taxon>Panicum</taxon>
        <taxon>Panicum sect. Hiantes</taxon>
    </lineage>
</organism>
<gene>
    <name evidence="1" type="ORF">PVAP13_7KG108155</name>
</gene>
<sequence>MTDDEAHIIRRELGFQICGNAYNPRRGFNAGDILDGLNKKTLKGSLGLRAFFMCAFQSLLFSNTDSYIKLEDVKYTKDLENIGNRNWCNAVVDHLRKAAYLYRKDFPDKGIMAPISGCGIFLMEPA</sequence>
<name>A0A8T0QFT8_PANVG</name>
<evidence type="ECO:0000313" key="1">
    <source>
        <dbReference type="EMBL" id="KAG2571699.1"/>
    </source>
</evidence>
<proteinExistence type="predicted"/>